<dbReference type="InterPro" id="IPR036291">
    <property type="entry name" value="NAD(P)-bd_dom_sf"/>
</dbReference>
<dbReference type="Gene3D" id="3.40.50.720">
    <property type="entry name" value="NAD(P)-binding Rossmann-like Domain"/>
    <property type="match status" value="1"/>
</dbReference>
<sequence length="353" mass="40199">MINKVVRLVRPKRFDAHLTNVEYSDREIVIRPTFMSICHADQRYYNGVRASHILEQKLPMSLIHEAIGEVLFDSRGEFKAGERCVMIPCVPGFIFNGKYSKACLDEKIGENYCRQGIFMSSGTDGFMQEVVFQPRDRIIKLPTELSNEIAAFTELMSVAVHSIKRFLLFSNTYRSRIGVWGDGNLGFIVTRFLKIMMPECSVTVFGKHDDKLQLFHFADEIVNLNDENKERWTMNIEHAFECTGGEGCEYAINDIIDILEPGGTINTLGVSEHPISINTRLLLEKGLHMLGHSRSGLTDFESTVSMLSDENLQMDLSLLISRIVRITNLEDIVDAFEADKTKLYGKTILQWEL</sequence>
<proteinExistence type="inferred from homology"/>
<evidence type="ECO:0000256" key="3">
    <source>
        <dbReference type="ARBA" id="ARBA00022723"/>
    </source>
</evidence>
<comment type="cofactor">
    <cofactor evidence="1">
        <name>Zn(2+)</name>
        <dbReference type="ChEBI" id="CHEBI:29105"/>
    </cofactor>
</comment>
<dbReference type="InterPro" id="IPR013154">
    <property type="entry name" value="ADH-like_N"/>
</dbReference>
<reference evidence="8" key="1">
    <citation type="journal article" date="2019" name="Int. J. Syst. Evol. Microbiol.">
        <title>The Global Catalogue of Microorganisms (GCM) 10K type strain sequencing project: providing services to taxonomists for standard genome sequencing and annotation.</title>
        <authorList>
            <consortium name="The Broad Institute Genomics Platform"/>
            <consortium name="The Broad Institute Genome Sequencing Center for Infectious Disease"/>
            <person name="Wu L."/>
            <person name="Ma J."/>
        </authorList>
    </citation>
    <scope>NUCLEOTIDE SEQUENCE [LARGE SCALE GENOMIC DNA]</scope>
    <source>
        <strain evidence="8">CGMCC 1.12286</strain>
    </source>
</reference>
<dbReference type="PANTHER" id="PTHR43350:SF19">
    <property type="entry name" value="D-GULOSIDE 3-DEHYDROGENASE"/>
    <property type="match status" value="1"/>
</dbReference>
<keyword evidence="4" id="KW-0862">Zinc</keyword>
<evidence type="ECO:0000259" key="6">
    <source>
        <dbReference type="Pfam" id="PF08240"/>
    </source>
</evidence>
<keyword evidence="8" id="KW-1185">Reference proteome</keyword>
<name>A0ABW4JHW3_9BACL</name>
<evidence type="ECO:0000313" key="8">
    <source>
        <dbReference type="Proteomes" id="UP001597079"/>
    </source>
</evidence>
<evidence type="ECO:0000313" key="7">
    <source>
        <dbReference type="EMBL" id="MFD1675369.1"/>
    </source>
</evidence>
<dbReference type="SUPFAM" id="SSF51735">
    <property type="entry name" value="NAD(P)-binding Rossmann-fold domains"/>
    <property type="match status" value="1"/>
</dbReference>
<protein>
    <submittedName>
        <fullName evidence="7">Alcohol dehydrogenase catalytic domain-containing protein</fullName>
    </submittedName>
</protein>
<dbReference type="InterPro" id="IPR011032">
    <property type="entry name" value="GroES-like_sf"/>
</dbReference>
<dbReference type="Pfam" id="PF08240">
    <property type="entry name" value="ADH_N"/>
    <property type="match status" value="1"/>
</dbReference>
<keyword evidence="3" id="KW-0479">Metal-binding</keyword>
<dbReference type="PANTHER" id="PTHR43350">
    <property type="entry name" value="NAD-DEPENDENT ALCOHOL DEHYDROGENASE"/>
    <property type="match status" value="1"/>
</dbReference>
<dbReference type="RefSeq" id="WP_377943242.1">
    <property type="nucleotide sequence ID" value="NZ_JBHUCX010000028.1"/>
</dbReference>
<evidence type="ECO:0000256" key="1">
    <source>
        <dbReference type="ARBA" id="ARBA00001947"/>
    </source>
</evidence>
<dbReference type="SUPFAM" id="SSF50129">
    <property type="entry name" value="GroES-like"/>
    <property type="match status" value="1"/>
</dbReference>
<comment type="caution">
    <text evidence="7">The sequence shown here is derived from an EMBL/GenBank/DDBJ whole genome shotgun (WGS) entry which is preliminary data.</text>
</comment>
<dbReference type="EMBL" id="JBHUCX010000028">
    <property type="protein sequence ID" value="MFD1675369.1"/>
    <property type="molecule type" value="Genomic_DNA"/>
</dbReference>
<dbReference type="Gene3D" id="3.90.180.10">
    <property type="entry name" value="Medium-chain alcohol dehydrogenases, catalytic domain"/>
    <property type="match status" value="1"/>
</dbReference>
<keyword evidence="5" id="KW-0560">Oxidoreductase</keyword>
<accession>A0ABW4JHW3</accession>
<feature type="domain" description="Alcohol dehydrogenase-like N-terminal" evidence="6">
    <location>
        <begin position="25"/>
        <end position="142"/>
    </location>
</feature>
<evidence type="ECO:0000256" key="5">
    <source>
        <dbReference type="ARBA" id="ARBA00023002"/>
    </source>
</evidence>
<dbReference type="Proteomes" id="UP001597079">
    <property type="component" value="Unassembled WGS sequence"/>
</dbReference>
<organism evidence="7 8">
    <name type="scientific">Alicyclobacillus fodiniaquatilis</name>
    <dbReference type="NCBI Taxonomy" id="1661150"/>
    <lineage>
        <taxon>Bacteria</taxon>
        <taxon>Bacillati</taxon>
        <taxon>Bacillota</taxon>
        <taxon>Bacilli</taxon>
        <taxon>Bacillales</taxon>
        <taxon>Alicyclobacillaceae</taxon>
        <taxon>Alicyclobacillus</taxon>
    </lineage>
</organism>
<evidence type="ECO:0000256" key="4">
    <source>
        <dbReference type="ARBA" id="ARBA00022833"/>
    </source>
</evidence>
<comment type="similarity">
    <text evidence="2">Belongs to the zinc-containing alcohol dehydrogenase family.</text>
</comment>
<evidence type="ECO:0000256" key="2">
    <source>
        <dbReference type="ARBA" id="ARBA00008072"/>
    </source>
</evidence>
<gene>
    <name evidence="7" type="ORF">ACFSB2_11745</name>
</gene>